<dbReference type="Proteomes" id="UP000671927">
    <property type="component" value="Segment"/>
</dbReference>
<dbReference type="InterPro" id="IPR007678">
    <property type="entry name" value="Poxvirus_G5"/>
</dbReference>
<reference evidence="2" key="1">
    <citation type="journal article" date="2021" name="Arch. Virol.">
        <title>First complete genome characterization of swinepox virus directly from a clinical sample indicates divergence of a Eurasian-lineage virus.</title>
        <authorList>
            <person name="Aasdev A."/>
            <person name="Mishra A."/>
            <person name="Bora D.P."/>
            <person name="Kurkure N.V."/>
            <person name="Barman N.N."/>
            <person name="Raut A.A."/>
        </authorList>
    </citation>
    <scope>NUCLEOTIDE SEQUENCE</scope>
    <source>
        <strain evidence="2">SwPV/India-Assam/16</strain>
    </source>
</reference>
<dbReference type="Pfam" id="PF04599">
    <property type="entry name" value="Pox_G5"/>
    <property type="match status" value="1"/>
</dbReference>
<protein>
    <recommendedName>
        <fullName evidence="3">FEN1-like nuclease</fullName>
    </recommendedName>
</protein>
<sequence length="439" mass="50956">MGIKNLKTLLLETGSLYKITSIERNIINGIYVDTMSFFVSIAHSVNNVEDLYESFITYIYQWKKIGNVTLFIDRGVIHIKESLREKRRALSQNTMQRKRLEIEKLTINIDNLDIDDIMYDEIKTDMELRLRKLTFHNFLSSSSKLKTLLESFLETVIDDVNIIYCDGIDAEFVMCKNAKKLADQTGIWPLMISTDQDTLLFSSCDYKKKIIKTMNQMFIYIPCSKSRYLSKLVALTNGCDYFNGLYGLCITQKTLESIPLFDDFTIDNIVQSLAVRNYTKKSTDKYINVQEIIDFIDKYSSSDDSVYSNTLPEKCVTIQEFMFSALYKKWKTFDDTLLRGVSICSSLICILSPKKAISNDDIDILCKIINKNNKNKNDIINDIQNITNIFGYELYKNKNIYLAIQNLNTIMLCYRDTFYFNSENIIRNNIKNNIINISS</sequence>
<accession>A0A881SY11</accession>
<organismHost>
    <name type="scientific">Sus scrofa</name>
    <name type="common">Pig</name>
    <dbReference type="NCBI Taxonomy" id="9823"/>
</organismHost>
<name>A0A881SY11_SWPV</name>
<dbReference type="EMBL" id="MW036632">
    <property type="protein sequence ID" value="QQG31541.1"/>
    <property type="molecule type" value="Genomic_DNA"/>
</dbReference>
<proteinExistence type="predicted"/>
<feature type="coiled-coil region" evidence="1">
    <location>
        <begin position="83"/>
        <end position="115"/>
    </location>
</feature>
<evidence type="ECO:0000313" key="2">
    <source>
        <dbReference type="EMBL" id="QQG31541.1"/>
    </source>
</evidence>
<evidence type="ECO:0008006" key="3">
    <source>
        <dbReference type="Google" id="ProtNLM"/>
    </source>
</evidence>
<organism evidence="2">
    <name type="scientific">Swinepox virus</name>
    <name type="common">SWPV</name>
    <dbReference type="NCBI Taxonomy" id="10276"/>
    <lineage>
        <taxon>Viruses</taxon>
        <taxon>Varidnaviria</taxon>
        <taxon>Bamfordvirae</taxon>
        <taxon>Nucleocytoviricota</taxon>
        <taxon>Pokkesviricetes</taxon>
        <taxon>Chitovirales</taxon>
        <taxon>Poxviridae</taxon>
        <taxon>Chordopoxvirinae</taxon>
        <taxon>Suipoxvirus</taxon>
        <taxon>Suipoxvirus swinepox</taxon>
    </lineage>
</organism>
<dbReference type="CDD" id="cd18674">
    <property type="entry name" value="PIN_Pox_G5"/>
    <property type="match status" value="1"/>
</dbReference>
<gene>
    <name evidence="2" type="primary">SwPV050</name>
</gene>
<evidence type="ECO:0000256" key="1">
    <source>
        <dbReference type="SAM" id="Coils"/>
    </source>
</evidence>
<keyword evidence="1" id="KW-0175">Coiled coil</keyword>